<dbReference type="AlphaFoldDB" id="A0AAW8D5S5"/>
<comment type="caution">
    <text evidence="1">The sequence shown here is derived from an EMBL/GenBank/DDBJ whole genome shotgun (WGS) entry which is preliminary data.</text>
</comment>
<dbReference type="EMBL" id="JAUSRD010000012">
    <property type="protein sequence ID" value="MDP9895362.1"/>
    <property type="molecule type" value="Genomic_DNA"/>
</dbReference>
<evidence type="ECO:0000313" key="2">
    <source>
        <dbReference type="Proteomes" id="UP001242045"/>
    </source>
</evidence>
<sequence>MTIQLGTTLRNALLDQIETTAGTAPKVQIRSGAQPANCAAADSGTLLAEITLDADWASAASAGVKTFTGLPKSAVASGTGTAAHYRFKDSAGTVTHMQGTVTATGGGGDMTIDNTSVASGQTVQITSWTITAPGA</sequence>
<protein>
    <recommendedName>
        <fullName evidence="3">Phage tail protein</fullName>
    </recommendedName>
</protein>
<organism evidence="1 2">
    <name type="scientific">Variovorax boronicumulans</name>
    <dbReference type="NCBI Taxonomy" id="436515"/>
    <lineage>
        <taxon>Bacteria</taxon>
        <taxon>Pseudomonadati</taxon>
        <taxon>Pseudomonadota</taxon>
        <taxon>Betaproteobacteria</taxon>
        <taxon>Burkholderiales</taxon>
        <taxon>Comamonadaceae</taxon>
        <taxon>Variovorax</taxon>
    </lineage>
</organism>
<reference evidence="1" key="1">
    <citation type="submission" date="2023-07" db="EMBL/GenBank/DDBJ databases">
        <title>Sorghum-associated microbial communities from plants grown in Nebraska, USA.</title>
        <authorList>
            <person name="Schachtman D."/>
        </authorList>
    </citation>
    <scope>NUCLEOTIDE SEQUENCE</scope>
    <source>
        <strain evidence="1">DS3754</strain>
    </source>
</reference>
<accession>A0AAW8D5S5</accession>
<evidence type="ECO:0000313" key="1">
    <source>
        <dbReference type="EMBL" id="MDP9895362.1"/>
    </source>
</evidence>
<name>A0AAW8D5S5_9BURK</name>
<evidence type="ECO:0008006" key="3">
    <source>
        <dbReference type="Google" id="ProtNLM"/>
    </source>
</evidence>
<dbReference type="Proteomes" id="UP001242045">
    <property type="component" value="Unassembled WGS sequence"/>
</dbReference>
<gene>
    <name evidence="1" type="ORF">J2W31_004487</name>
</gene>
<proteinExistence type="predicted"/>
<dbReference type="RefSeq" id="WP_307686073.1">
    <property type="nucleotide sequence ID" value="NZ_JAUSRD010000012.1"/>
</dbReference>